<dbReference type="PANTHER" id="PTHR38111">
    <property type="entry name" value="ZN(2)-C6 FUNGAL-TYPE DOMAIN-CONTAINING PROTEIN-RELATED"/>
    <property type="match status" value="1"/>
</dbReference>
<dbReference type="SUPFAM" id="SSF57701">
    <property type="entry name" value="Zn2/Cys6 DNA-binding domain"/>
    <property type="match status" value="1"/>
</dbReference>
<feature type="domain" description="Zn(2)-C6 fungal-type" evidence="5">
    <location>
        <begin position="9"/>
        <end position="38"/>
    </location>
</feature>
<dbReference type="CDD" id="cd00067">
    <property type="entry name" value="GAL4"/>
    <property type="match status" value="1"/>
</dbReference>
<sequence>MPGVPSGKACEACRKQKKKCDEKQPTCGRCLRLRIPCVGSGQQRFKFQEEKRFTKAVRREHNSITLSTTSKSNISSSNGTPCSPNGNQFLFIHAKPSNNTTRLAESFTQAIKRSTDIRYNLGWSFGIFLEDVPRRLGTNDALDRAVDAVTSAHTDFCNRQPGSVQALTKYSAALRTLRVYLDDPVHAQETNTLAAVMILLICQTILGQTTTQQWSGHCEGATQILKARKNFGPRNEFEAKIYMSLRGSVLFEGLFNHRIQLTEEEWDSLIVNDYDRANPEGRLLQTLSRAPGLMRRAKHLLRTTTDPTNVRSELWTLYLACKLDLDKLKQGSLHKDLSLASTLPPGTRRTCLERLLSVHYDRIYGIGLVITLFFNCMLQALGTHRESVEADAYTFTEEILMLAEISEDLRPVGSGYLIICLTTAWAASRDVQQRGRVWRWLGDYQRDFNNWEVRRWEQDLRWTAEHLCLGDPLGLKENEDYSDYLDC</sequence>
<keyword evidence="3" id="KW-0804">Transcription</keyword>
<dbReference type="Gene3D" id="4.10.240.10">
    <property type="entry name" value="Zn(2)-C6 fungal-type DNA-binding domain"/>
    <property type="match status" value="1"/>
</dbReference>
<evidence type="ECO:0000313" key="6">
    <source>
        <dbReference type="EMBL" id="OKO98341.1"/>
    </source>
</evidence>
<dbReference type="InterPro" id="IPR053178">
    <property type="entry name" value="Osmoadaptation_assoc"/>
</dbReference>
<gene>
    <name evidence="6" type="ORF">PENSUB_9439</name>
</gene>
<dbReference type="Proteomes" id="UP000186955">
    <property type="component" value="Unassembled WGS sequence"/>
</dbReference>
<dbReference type="PROSITE" id="PS50048">
    <property type="entry name" value="ZN2_CY6_FUNGAL_2"/>
    <property type="match status" value="1"/>
</dbReference>
<dbReference type="GO" id="GO:0000981">
    <property type="term" value="F:DNA-binding transcription factor activity, RNA polymerase II-specific"/>
    <property type="evidence" value="ECO:0007669"/>
    <property type="project" value="InterPro"/>
</dbReference>
<dbReference type="GO" id="GO:0008270">
    <property type="term" value="F:zinc ion binding"/>
    <property type="evidence" value="ECO:0007669"/>
    <property type="project" value="InterPro"/>
</dbReference>
<dbReference type="InterPro" id="IPR036864">
    <property type="entry name" value="Zn2-C6_fun-type_DNA-bd_sf"/>
</dbReference>
<proteinExistence type="predicted"/>
<dbReference type="PROSITE" id="PS00463">
    <property type="entry name" value="ZN2_CY6_FUNGAL_1"/>
    <property type="match status" value="1"/>
</dbReference>
<organism evidence="6 7">
    <name type="scientific">Penicillium subrubescens</name>
    <dbReference type="NCBI Taxonomy" id="1316194"/>
    <lineage>
        <taxon>Eukaryota</taxon>
        <taxon>Fungi</taxon>
        <taxon>Dikarya</taxon>
        <taxon>Ascomycota</taxon>
        <taxon>Pezizomycotina</taxon>
        <taxon>Eurotiomycetes</taxon>
        <taxon>Eurotiomycetidae</taxon>
        <taxon>Eurotiales</taxon>
        <taxon>Aspergillaceae</taxon>
        <taxon>Penicillium</taxon>
    </lineage>
</organism>
<accession>A0A1Q5TDN1</accession>
<dbReference type="PANTHER" id="PTHR38111:SF11">
    <property type="entry name" value="TRANSCRIPTION FACTOR DOMAIN-CONTAINING PROTEIN-RELATED"/>
    <property type="match status" value="1"/>
</dbReference>
<keyword evidence="2" id="KW-0238">DNA-binding</keyword>
<dbReference type="STRING" id="1316194.A0A1Q5TDN1"/>
<evidence type="ECO:0000313" key="7">
    <source>
        <dbReference type="Proteomes" id="UP000186955"/>
    </source>
</evidence>
<dbReference type="SMART" id="SM00066">
    <property type="entry name" value="GAL4"/>
    <property type="match status" value="1"/>
</dbReference>
<reference evidence="6 7" key="1">
    <citation type="submission" date="2016-10" db="EMBL/GenBank/DDBJ databases">
        <title>Genome sequence of the ascomycete fungus Penicillium subrubescens.</title>
        <authorList>
            <person name="De Vries R.P."/>
            <person name="Peng M."/>
            <person name="Dilokpimol A."/>
            <person name="Hilden K."/>
            <person name="Makela M.R."/>
            <person name="Grigoriev I."/>
            <person name="Riley R."/>
            <person name="Granchi Z."/>
        </authorList>
    </citation>
    <scope>NUCLEOTIDE SEQUENCE [LARGE SCALE GENOMIC DNA]</scope>
    <source>
        <strain evidence="6 7">CBS 132785</strain>
    </source>
</reference>
<dbReference type="InterPro" id="IPR001138">
    <property type="entry name" value="Zn2Cys6_DnaBD"/>
</dbReference>
<evidence type="ECO:0000256" key="2">
    <source>
        <dbReference type="ARBA" id="ARBA00023125"/>
    </source>
</evidence>
<evidence type="ECO:0000259" key="5">
    <source>
        <dbReference type="PROSITE" id="PS50048"/>
    </source>
</evidence>
<evidence type="ECO:0000256" key="3">
    <source>
        <dbReference type="ARBA" id="ARBA00023163"/>
    </source>
</evidence>
<dbReference type="AlphaFoldDB" id="A0A1Q5TDN1"/>
<keyword evidence="4" id="KW-0539">Nucleus</keyword>
<keyword evidence="7" id="KW-1185">Reference proteome</keyword>
<keyword evidence="1" id="KW-0805">Transcription regulation</keyword>
<dbReference type="GO" id="GO:0003677">
    <property type="term" value="F:DNA binding"/>
    <property type="evidence" value="ECO:0007669"/>
    <property type="project" value="UniProtKB-KW"/>
</dbReference>
<comment type="caution">
    <text evidence="6">The sequence shown here is derived from an EMBL/GenBank/DDBJ whole genome shotgun (WGS) entry which is preliminary data.</text>
</comment>
<dbReference type="Pfam" id="PF00172">
    <property type="entry name" value="Zn_clus"/>
    <property type="match status" value="1"/>
</dbReference>
<dbReference type="EMBL" id="MNBE01000673">
    <property type="protein sequence ID" value="OKO98341.1"/>
    <property type="molecule type" value="Genomic_DNA"/>
</dbReference>
<evidence type="ECO:0000256" key="1">
    <source>
        <dbReference type="ARBA" id="ARBA00023015"/>
    </source>
</evidence>
<protein>
    <recommendedName>
        <fullName evidence="5">Zn(2)-C6 fungal-type domain-containing protein</fullName>
    </recommendedName>
</protein>
<evidence type="ECO:0000256" key="4">
    <source>
        <dbReference type="ARBA" id="ARBA00023242"/>
    </source>
</evidence>
<dbReference type="OrthoDB" id="4314040at2759"/>
<name>A0A1Q5TDN1_9EURO</name>